<gene>
    <name evidence="1" type="ordered locus">Pnap_2507</name>
</gene>
<dbReference type="EMBL" id="CP000529">
    <property type="protein sequence ID" value="ABM37811.1"/>
    <property type="molecule type" value="Genomic_DNA"/>
</dbReference>
<evidence type="ECO:0000313" key="1">
    <source>
        <dbReference type="EMBL" id="ABM37811.1"/>
    </source>
</evidence>
<evidence type="ECO:0000313" key="2">
    <source>
        <dbReference type="Proteomes" id="UP000000644"/>
    </source>
</evidence>
<reference evidence="2" key="1">
    <citation type="journal article" date="2009" name="Environ. Microbiol.">
        <title>The genome of Polaromonas naphthalenivorans strain CJ2, isolated from coal tar-contaminated sediment, reveals physiological and metabolic versatility and evolution through extensive horizontal gene transfer.</title>
        <authorList>
            <person name="Yagi J.M."/>
            <person name="Sims D."/>
            <person name="Brettin T."/>
            <person name="Bruce D."/>
            <person name="Madsen E.L."/>
        </authorList>
    </citation>
    <scope>NUCLEOTIDE SEQUENCE [LARGE SCALE GENOMIC DNA]</scope>
    <source>
        <strain evidence="2">CJ2</strain>
    </source>
</reference>
<protein>
    <submittedName>
        <fullName evidence="1">Uncharacterized protein</fullName>
    </submittedName>
</protein>
<dbReference type="RefSeq" id="WP_011801889.1">
    <property type="nucleotide sequence ID" value="NC_008781.1"/>
</dbReference>
<keyword evidence="2" id="KW-1185">Reference proteome</keyword>
<dbReference type="AlphaFoldDB" id="A1VQ83"/>
<dbReference type="STRING" id="365044.Pnap_2507"/>
<dbReference type="KEGG" id="pna:Pnap_2507"/>
<dbReference type="OrthoDB" id="8888603at2"/>
<sequence length="303" mass="33800">MSQSLNAHVVLHKLALALPKKHHSNIIIVGSLSAAAQLIQDADTELRTKDIDGMLTPNATAVISAKEIATTLINEGWEPRVNTEKYDHPADGTTPQDKLPVVRLKPPGQGKDEWFLELLGAPPELAPDAEGKTRYSERVETPHSHFEIPSFAYLGVTQFKPVRHASGLQLASVATMALSNLLHHPQIEEKRMSDPMDGRLIKRANKDLGRVVAMAHLCDQLDETAVEQWPHIWQQAVQELRAPESTRAKLDTINTGMQALLDSYEDQLEALHSVNFGLLSSQPMDMRQFNIAIRRYLQLTKVR</sequence>
<accession>A1VQ83</accession>
<organism evidence="1 2">
    <name type="scientific">Polaromonas naphthalenivorans (strain CJ2)</name>
    <dbReference type="NCBI Taxonomy" id="365044"/>
    <lineage>
        <taxon>Bacteria</taxon>
        <taxon>Pseudomonadati</taxon>
        <taxon>Pseudomonadota</taxon>
        <taxon>Betaproteobacteria</taxon>
        <taxon>Burkholderiales</taxon>
        <taxon>Comamonadaceae</taxon>
        <taxon>Polaromonas</taxon>
    </lineage>
</organism>
<dbReference type="Proteomes" id="UP000000644">
    <property type="component" value="Chromosome"/>
</dbReference>
<proteinExistence type="predicted"/>
<name>A1VQ83_POLNA</name>
<dbReference type="HOGENOM" id="CLU_917833_0_0_4"/>